<sequence>MPNSTTSLNPMAPRLGYAGLLPFALGAALVWLVRPEVLPYVSLGLQAWAGLVVSLLGGVYWGLGFRQAVPSPFPFAWGSLVAAVAWVGAVMPAHSGLVVHGVMFLVCYGVDRRHYKGLGAGDWLTMRFRLSTGAALCCFLAAQGL</sequence>
<feature type="transmembrane region" description="Helical" evidence="1">
    <location>
        <begin position="75"/>
        <end position="108"/>
    </location>
</feature>
<dbReference type="InterPro" id="IPR021836">
    <property type="entry name" value="DUF3429"/>
</dbReference>
<keyword evidence="1" id="KW-0812">Transmembrane</keyword>
<evidence type="ECO:0000256" key="1">
    <source>
        <dbReference type="SAM" id="Phobius"/>
    </source>
</evidence>
<name>A0ABW7FS84_9BURK</name>
<proteinExistence type="predicted"/>
<dbReference type="Pfam" id="PF11911">
    <property type="entry name" value="DUF3429"/>
    <property type="match status" value="1"/>
</dbReference>
<feature type="transmembrane region" description="Helical" evidence="1">
    <location>
        <begin position="15"/>
        <end position="33"/>
    </location>
</feature>
<dbReference type="EMBL" id="JBIGHZ010000001">
    <property type="protein sequence ID" value="MFG6447161.1"/>
    <property type="molecule type" value="Genomic_DNA"/>
</dbReference>
<feature type="transmembrane region" description="Helical" evidence="1">
    <location>
        <begin position="40"/>
        <end position="63"/>
    </location>
</feature>
<keyword evidence="1" id="KW-1133">Transmembrane helix</keyword>
<keyword evidence="3" id="KW-1185">Reference proteome</keyword>
<comment type="caution">
    <text evidence="2">The sequence shown here is derived from an EMBL/GenBank/DDBJ whole genome shotgun (WGS) entry which is preliminary data.</text>
</comment>
<keyword evidence="1" id="KW-0472">Membrane</keyword>
<reference evidence="2 3" key="1">
    <citation type="submission" date="2024-08" db="EMBL/GenBank/DDBJ databases">
        <authorList>
            <person name="Lu H."/>
        </authorList>
    </citation>
    <scope>NUCLEOTIDE SEQUENCE [LARGE SCALE GENOMIC DNA]</scope>
    <source>
        <strain evidence="2 3">BYS180W</strain>
    </source>
</reference>
<evidence type="ECO:0000313" key="2">
    <source>
        <dbReference type="EMBL" id="MFG6447161.1"/>
    </source>
</evidence>
<evidence type="ECO:0000313" key="3">
    <source>
        <dbReference type="Proteomes" id="UP001606099"/>
    </source>
</evidence>
<protein>
    <submittedName>
        <fullName evidence="2">DUF3429 domain-containing protein</fullName>
    </submittedName>
</protein>
<dbReference type="RefSeq" id="WP_394458807.1">
    <property type="nucleotide sequence ID" value="NZ_JBIGHZ010000001.1"/>
</dbReference>
<organism evidence="2 3">
    <name type="scientific">Roseateles rivi</name>
    <dbReference type="NCBI Taxonomy" id="3299028"/>
    <lineage>
        <taxon>Bacteria</taxon>
        <taxon>Pseudomonadati</taxon>
        <taxon>Pseudomonadota</taxon>
        <taxon>Betaproteobacteria</taxon>
        <taxon>Burkholderiales</taxon>
        <taxon>Sphaerotilaceae</taxon>
        <taxon>Roseateles</taxon>
    </lineage>
</organism>
<gene>
    <name evidence="2" type="ORF">ACG0Z6_02760</name>
</gene>
<dbReference type="Proteomes" id="UP001606099">
    <property type="component" value="Unassembled WGS sequence"/>
</dbReference>
<accession>A0ABW7FS84</accession>